<evidence type="ECO:0000313" key="2">
    <source>
        <dbReference type="Proteomes" id="UP001065549"/>
    </source>
</evidence>
<protein>
    <submittedName>
        <fullName evidence="1">Uncharacterized protein</fullName>
    </submittedName>
</protein>
<comment type="caution">
    <text evidence="1">The sequence shown here is derived from an EMBL/GenBank/DDBJ whole genome shotgun (WGS) entry which is preliminary data.</text>
</comment>
<evidence type="ECO:0000313" key="1">
    <source>
        <dbReference type="EMBL" id="MCU7381039.1"/>
    </source>
</evidence>
<proteinExistence type="predicted"/>
<sequence length="131" mass="14736">MKIYDVHMPVAAVCLVKGVEAENEELAIKKAWRQLHDITSLEIPGVEDWEPYTEMVRGTYCAIPDPDAWADLTDELEELEPDVDWGNSIKTEQVKVKNAPAGFAEPDAGARVNRQVQDKPIQAVCQMEEKK</sequence>
<dbReference type="RefSeq" id="WP_269478917.1">
    <property type="nucleotide sequence ID" value="NZ_JAOSHN010000023.1"/>
</dbReference>
<accession>A0A9J6QZZ7</accession>
<dbReference type="AlphaFoldDB" id="A0A9J6QZZ7"/>
<gene>
    <name evidence="1" type="ORF">OBO34_22245</name>
</gene>
<dbReference type="Proteomes" id="UP001065549">
    <property type="component" value="Unassembled WGS sequence"/>
</dbReference>
<name>A0A9J6QZZ7_9FIRM</name>
<keyword evidence="2" id="KW-1185">Reference proteome</keyword>
<dbReference type="EMBL" id="JAOSHN010000023">
    <property type="protein sequence ID" value="MCU7381039.1"/>
    <property type="molecule type" value="Genomic_DNA"/>
</dbReference>
<reference evidence="1" key="1">
    <citation type="submission" date="2022-09" db="EMBL/GenBank/DDBJ databases">
        <title>Culturomic study of gut microbiota in children with autism spectrum disorder.</title>
        <authorList>
            <person name="Efimov B.A."/>
            <person name="Chaplin A.V."/>
            <person name="Sokolova S.R."/>
            <person name="Pikina A.P."/>
            <person name="Korzhanova M."/>
            <person name="Belova V."/>
            <person name="Korostin D."/>
        </authorList>
    </citation>
    <scope>NUCLEOTIDE SEQUENCE</scope>
    <source>
        <strain evidence="1">ASD5510</strain>
    </source>
</reference>
<organism evidence="1 2">
    <name type="scientific">Hominibacterium faecale</name>
    <dbReference type="NCBI Taxonomy" id="2839743"/>
    <lineage>
        <taxon>Bacteria</taxon>
        <taxon>Bacillati</taxon>
        <taxon>Bacillota</taxon>
        <taxon>Clostridia</taxon>
        <taxon>Peptostreptococcales</taxon>
        <taxon>Anaerovoracaceae</taxon>
        <taxon>Hominibacterium</taxon>
    </lineage>
</organism>